<dbReference type="GO" id="GO:0016787">
    <property type="term" value="F:hydrolase activity"/>
    <property type="evidence" value="ECO:0007669"/>
    <property type="project" value="UniProtKB-KW"/>
</dbReference>
<dbReference type="PANTHER" id="PTHR48070">
    <property type="entry name" value="ESTERASE OVCA2"/>
    <property type="match status" value="1"/>
</dbReference>
<dbReference type="GO" id="GO:0005737">
    <property type="term" value="C:cytoplasm"/>
    <property type="evidence" value="ECO:0007669"/>
    <property type="project" value="TreeGrafter"/>
</dbReference>
<dbReference type="InterPro" id="IPR029058">
    <property type="entry name" value="AB_hydrolase_fold"/>
</dbReference>
<organism evidence="3 4">
    <name type="scientific">Massarina eburnea CBS 473.64</name>
    <dbReference type="NCBI Taxonomy" id="1395130"/>
    <lineage>
        <taxon>Eukaryota</taxon>
        <taxon>Fungi</taxon>
        <taxon>Dikarya</taxon>
        <taxon>Ascomycota</taxon>
        <taxon>Pezizomycotina</taxon>
        <taxon>Dothideomycetes</taxon>
        <taxon>Pleosporomycetidae</taxon>
        <taxon>Pleosporales</taxon>
        <taxon>Massarineae</taxon>
        <taxon>Massarinaceae</taxon>
        <taxon>Massarina</taxon>
    </lineage>
</organism>
<dbReference type="AlphaFoldDB" id="A0A6A6S6Q8"/>
<dbReference type="OrthoDB" id="2094269at2759"/>
<sequence>MHFLCLHGKGTNTRILEVQLRTVQYQLGDGHTYEFVEGTVPEQPAPEIQTLFPSSDKYFGYFNEHSLTSYQDALSNLERYIEICGPFDGVIAFSQGVTLASTLLVRQAQESPRPGHIKVAIFFSGGPPVDPGMLDGGVIVPLDGETTGEVIDIPTAHIYGSIEHGELEEPPKLLALCKAGVRERFEHCGGHEIPGSKDRVVIVGVIQAMRRAIWRAGATST</sequence>
<name>A0A6A6S6Q8_9PLEO</name>
<dbReference type="Proteomes" id="UP000799753">
    <property type="component" value="Unassembled WGS sequence"/>
</dbReference>
<keyword evidence="1" id="KW-0378">Hydrolase</keyword>
<dbReference type="GO" id="GO:0005634">
    <property type="term" value="C:nucleus"/>
    <property type="evidence" value="ECO:0007669"/>
    <property type="project" value="TreeGrafter"/>
</dbReference>
<evidence type="ECO:0000313" key="4">
    <source>
        <dbReference type="Proteomes" id="UP000799753"/>
    </source>
</evidence>
<dbReference type="PANTHER" id="PTHR48070:SF6">
    <property type="entry name" value="ESTERASE OVCA2"/>
    <property type="match status" value="1"/>
</dbReference>
<dbReference type="EMBL" id="MU006780">
    <property type="protein sequence ID" value="KAF2643546.1"/>
    <property type="molecule type" value="Genomic_DNA"/>
</dbReference>
<dbReference type="Pfam" id="PF03959">
    <property type="entry name" value="FSH1"/>
    <property type="match status" value="1"/>
</dbReference>
<dbReference type="Gene3D" id="3.40.50.1820">
    <property type="entry name" value="alpha/beta hydrolase"/>
    <property type="match status" value="1"/>
</dbReference>
<protein>
    <recommendedName>
        <fullName evidence="2">Serine hydrolase domain-containing protein</fullName>
    </recommendedName>
</protein>
<proteinExistence type="predicted"/>
<dbReference type="InterPro" id="IPR005645">
    <property type="entry name" value="FSH-like_dom"/>
</dbReference>
<evidence type="ECO:0000256" key="1">
    <source>
        <dbReference type="ARBA" id="ARBA00022801"/>
    </source>
</evidence>
<accession>A0A6A6S6Q8</accession>
<reference evidence="3" key="1">
    <citation type="journal article" date="2020" name="Stud. Mycol.">
        <title>101 Dothideomycetes genomes: a test case for predicting lifestyles and emergence of pathogens.</title>
        <authorList>
            <person name="Haridas S."/>
            <person name="Albert R."/>
            <person name="Binder M."/>
            <person name="Bloem J."/>
            <person name="Labutti K."/>
            <person name="Salamov A."/>
            <person name="Andreopoulos B."/>
            <person name="Baker S."/>
            <person name="Barry K."/>
            <person name="Bills G."/>
            <person name="Bluhm B."/>
            <person name="Cannon C."/>
            <person name="Castanera R."/>
            <person name="Culley D."/>
            <person name="Daum C."/>
            <person name="Ezra D."/>
            <person name="Gonzalez J."/>
            <person name="Henrissat B."/>
            <person name="Kuo A."/>
            <person name="Liang C."/>
            <person name="Lipzen A."/>
            <person name="Lutzoni F."/>
            <person name="Magnuson J."/>
            <person name="Mondo S."/>
            <person name="Nolan M."/>
            <person name="Ohm R."/>
            <person name="Pangilinan J."/>
            <person name="Park H.-J."/>
            <person name="Ramirez L."/>
            <person name="Alfaro M."/>
            <person name="Sun H."/>
            <person name="Tritt A."/>
            <person name="Yoshinaga Y."/>
            <person name="Zwiers L.-H."/>
            <person name="Turgeon B."/>
            <person name="Goodwin S."/>
            <person name="Spatafora J."/>
            <person name="Crous P."/>
            <person name="Grigoriev I."/>
        </authorList>
    </citation>
    <scope>NUCLEOTIDE SEQUENCE</scope>
    <source>
        <strain evidence="3">CBS 473.64</strain>
    </source>
</reference>
<feature type="domain" description="Serine hydrolase" evidence="2">
    <location>
        <begin position="2"/>
        <end position="199"/>
    </location>
</feature>
<evidence type="ECO:0000259" key="2">
    <source>
        <dbReference type="Pfam" id="PF03959"/>
    </source>
</evidence>
<keyword evidence="4" id="KW-1185">Reference proteome</keyword>
<evidence type="ECO:0000313" key="3">
    <source>
        <dbReference type="EMBL" id="KAF2643546.1"/>
    </source>
</evidence>
<gene>
    <name evidence="3" type="ORF">P280DRAFT_422540</name>
</gene>
<dbReference type="InterPro" id="IPR050593">
    <property type="entry name" value="LovG"/>
</dbReference>
<dbReference type="GO" id="GO:0019748">
    <property type="term" value="P:secondary metabolic process"/>
    <property type="evidence" value="ECO:0007669"/>
    <property type="project" value="TreeGrafter"/>
</dbReference>